<feature type="compositionally biased region" description="Low complexity" evidence="1">
    <location>
        <begin position="33"/>
        <end position="54"/>
    </location>
</feature>
<name>A0A399TB84_9MICO</name>
<gene>
    <name evidence="2" type="ORF">DZG00_00915</name>
</gene>
<feature type="region of interest" description="Disordered" evidence="1">
    <location>
        <begin position="32"/>
        <end position="54"/>
    </location>
</feature>
<sequence>MVGGGALVVLAGLASCTALVLSPGEDGTADRLAGAASAAPDAGSAPAEEAPAESSYPTFAAQTFTGTGDFVQAVDLQETAIVTFECATCTGNTVLKTNGRDSLLVNTIGPHRGQYVVNTTDGGIITQMTVNADAAWTITVADLTTVPIVAGPASGSGDSVIVMSGDFSVAALTNDGDSNFVVQEYGTSSFSPLIANEIGAYSGTVEMEGPAVVQVTSNGAWSITPQ</sequence>
<dbReference type="Proteomes" id="UP000266484">
    <property type="component" value="Unassembled WGS sequence"/>
</dbReference>
<dbReference type="EMBL" id="QWGT01000005">
    <property type="protein sequence ID" value="RIJ53406.1"/>
    <property type="molecule type" value="Genomic_DNA"/>
</dbReference>
<accession>A0A399TB84</accession>
<dbReference type="AlphaFoldDB" id="A0A399TB84"/>
<evidence type="ECO:0000313" key="2">
    <source>
        <dbReference type="EMBL" id="RIJ53406.1"/>
    </source>
</evidence>
<reference evidence="2 3" key="1">
    <citation type="submission" date="2018-08" db="EMBL/GenBank/DDBJ databases">
        <title>Genome Sequence of Clavibacter michiganensis Subspecies type strains, and the Atypical Peach-Colored Strains Isolated from Tomato.</title>
        <authorList>
            <person name="Osdaghi E."/>
            <person name="Portier P."/>
            <person name="Briand M."/>
            <person name="Jacques M.-A."/>
        </authorList>
    </citation>
    <scope>NUCLEOTIDE SEQUENCE [LARGE SCALE GENOMIC DNA]</scope>
    <source>
        <strain evidence="2 3">CFBP 8615</strain>
    </source>
</reference>
<evidence type="ECO:0000256" key="1">
    <source>
        <dbReference type="SAM" id="MobiDB-lite"/>
    </source>
</evidence>
<comment type="caution">
    <text evidence="2">The sequence shown here is derived from an EMBL/GenBank/DDBJ whole genome shotgun (WGS) entry which is preliminary data.</text>
</comment>
<proteinExistence type="predicted"/>
<keyword evidence="3" id="KW-1185">Reference proteome</keyword>
<organism evidence="2 3">
    <name type="scientific">Clavibacter lycopersici</name>
    <dbReference type="NCBI Taxonomy" id="2301718"/>
    <lineage>
        <taxon>Bacteria</taxon>
        <taxon>Bacillati</taxon>
        <taxon>Actinomycetota</taxon>
        <taxon>Actinomycetes</taxon>
        <taxon>Micrococcales</taxon>
        <taxon>Microbacteriaceae</taxon>
        <taxon>Clavibacter</taxon>
    </lineage>
</organism>
<evidence type="ECO:0000313" key="3">
    <source>
        <dbReference type="Proteomes" id="UP000266484"/>
    </source>
</evidence>
<protein>
    <submittedName>
        <fullName evidence="2">Uncharacterized protein</fullName>
    </submittedName>
</protein>